<accession>A0A563DF82</accession>
<evidence type="ECO:0000313" key="2">
    <source>
        <dbReference type="Proteomes" id="UP000319499"/>
    </source>
</evidence>
<proteinExistence type="predicted"/>
<comment type="caution">
    <text evidence="1">The sequence shown here is derived from an EMBL/GenBank/DDBJ whole genome shotgun (WGS) entry which is preliminary data.</text>
</comment>
<reference evidence="1 2" key="1">
    <citation type="submission" date="2019-02" db="EMBL/GenBank/DDBJ databases">
        <title>Apibacter muscae sp. nov.: a novel member of the house fly microbiota.</title>
        <authorList>
            <person name="Park R."/>
        </authorList>
    </citation>
    <scope>NUCLEOTIDE SEQUENCE [LARGE SCALE GENOMIC DNA]</scope>
    <source>
        <strain evidence="1 2">AL1</strain>
    </source>
</reference>
<sequence>MNIKIKEEYISTIIGYNGSALPLGKRNNEELIILAEIAHNSNSEMLKNFFEEFPSIEEIKEFKAQDFIQKVKNVRSTKKKSQS</sequence>
<protein>
    <submittedName>
        <fullName evidence="1">Uncharacterized protein</fullName>
    </submittedName>
</protein>
<dbReference type="AlphaFoldDB" id="A0A563DF82"/>
<dbReference type="EMBL" id="SELH01000018">
    <property type="protein sequence ID" value="TWP28424.1"/>
    <property type="molecule type" value="Genomic_DNA"/>
</dbReference>
<evidence type="ECO:0000313" key="1">
    <source>
        <dbReference type="EMBL" id="TWP28424.1"/>
    </source>
</evidence>
<dbReference type="RefSeq" id="WP_146292458.1">
    <property type="nucleotide sequence ID" value="NZ_SELH01000018.1"/>
</dbReference>
<dbReference type="OrthoDB" id="1274688at2"/>
<gene>
    <name evidence="1" type="ORF">ETU09_05735</name>
</gene>
<name>A0A563DF82_9FLAO</name>
<keyword evidence="2" id="KW-1185">Reference proteome</keyword>
<dbReference type="Proteomes" id="UP000319499">
    <property type="component" value="Unassembled WGS sequence"/>
</dbReference>
<organism evidence="1 2">
    <name type="scientific">Apibacter muscae</name>
    <dbReference type="NCBI Taxonomy" id="2509004"/>
    <lineage>
        <taxon>Bacteria</taxon>
        <taxon>Pseudomonadati</taxon>
        <taxon>Bacteroidota</taxon>
        <taxon>Flavobacteriia</taxon>
        <taxon>Flavobacteriales</taxon>
        <taxon>Weeksellaceae</taxon>
        <taxon>Apibacter</taxon>
    </lineage>
</organism>